<sequence>MLTQHTRGRLRTRTQRHGDRVTDTTRQRQQLQRGLTHRTVHMIDQNKNFSHDNALQTRRNEREKEGGRGA</sequence>
<feature type="compositionally biased region" description="Basic and acidic residues" evidence="1">
    <location>
        <begin position="58"/>
        <end position="70"/>
    </location>
</feature>
<gene>
    <name evidence="2" type="ORF">SCMC78_09280</name>
    <name evidence="3" type="ORF">SCMC78_69700</name>
</gene>
<proteinExistence type="predicted"/>
<dbReference type="EMBL" id="AP035884">
    <property type="protein sequence ID" value="BFP51121.1"/>
    <property type="molecule type" value="Genomic_DNA"/>
</dbReference>
<feature type="compositionally biased region" description="Polar residues" evidence="1">
    <location>
        <begin position="45"/>
        <end position="57"/>
    </location>
</feature>
<name>A0AB33KPT5_9ACTN</name>
<evidence type="ECO:0000313" key="3">
    <source>
        <dbReference type="EMBL" id="BFP57163.1"/>
    </source>
</evidence>
<dbReference type="KEGG" id="stcm:SCMC78_09280"/>
<reference evidence="3" key="1">
    <citation type="submission" date="2024-07" db="EMBL/GenBank/DDBJ databases">
        <title>Complete genome sequences of cellulolytic bacteria, Kitasatospora sp. CMC57 and Streptomyces sp. CMC78, isolated from Japanese agricultural soil.</title>
        <authorList>
            <person name="Hashimoto T."/>
            <person name="Ito M."/>
            <person name="Iwamoto M."/>
            <person name="Fukahori D."/>
            <person name="Shoda T."/>
            <person name="Sakoda M."/>
            <person name="Morohoshi T."/>
            <person name="Mitsuboshi M."/>
            <person name="Nishizawa T."/>
        </authorList>
    </citation>
    <scope>NUCLEOTIDE SEQUENCE</scope>
    <source>
        <strain evidence="3">CMC78</strain>
    </source>
</reference>
<organism evidence="3">
    <name type="scientific">Streptomyces sp. CMC78</name>
    <dbReference type="NCBI Taxonomy" id="3231512"/>
    <lineage>
        <taxon>Bacteria</taxon>
        <taxon>Bacillati</taxon>
        <taxon>Actinomycetota</taxon>
        <taxon>Actinomycetes</taxon>
        <taxon>Kitasatosporales</taxon>
        <taxon>Streptomycetaceae</taxon>
        <taxon>Streptomyces</taxon>
    </lineage>
</organism>
<evidence type="ECO:0000313" key="2">
    <source>
        <dbReference type="EMBL" id="BFP51121.1"/>
    </source>
</evidence>
<feature type="region of interest" description="Disordered" evidence="1">
    <location>
        <begin position="1"/>
        <end position="70"/>
    </location>
</feature>
<dbReference type="EMBL" id="AP035884">
    <property type="protein sequence ID" value="BFP57163.1"/>
    <property type="molecule type" value="Genomic_DNA"/>
</dbReference>
<protein>
    <submittedName>
        <fullName evidence="3">Uncharacterized protein</fullName>
    </submittedName>
</protein>
<dbReference type="KEGG" id="stcm:SCMC78_69700"/>
<evidence type="ECO:0000256" key="1">
    <source>
        <dbReference type="SAM" id="MobiDB-lite"/>
    </source>
</evidence>
<feature type="compositionally biased region" description="Basic and acidic residues" evidence="1">
    <location>
        <begin position="16"/>
        <end position="26"/>
    </location>
</feature>
<accession>A0AB33KPT5</accession>
<feature type="compositionally biased region" description="Basic residues" evidence="1">
    <location>
        <begin position="1"/>
        <end position="15"/>
    </location>
</feature>
<dbReference type="AlphaFoldDB" id="A0AB33KPT5"/>